<feature type="region of interest" description="Disordered" evidence="4">
    <location>
        <begin position="47"/>
        <end position="68"/>
    </location>
</feature>
<dbReference type="PANTHER" id="PTHR12302:SF3">
    <property type="entry name" value="SERINE_THREONINE-PROTEIN KINASE 31"/>
    <property type="match status" value="1"/>
</dbReference>
<evidence type="ECO:0000256" key="3">
    <source>
        <dbReference type="ARBA" id="ARBA00022801"/>
    </source>
</evidence>
<dbReference type="KEGG" id="lhf:JCM16775_0977"/>
<evidence type="ECO:0000256" key="5">
    <source>
        <dbReference type="SAM" id="Phobius"/>
    </source>
</evidence>
<dbReference type="OrthoDB" id="9805504at2"/>
<evidence type="ECO:0000256" key="2">
    <source>
        <dbReference type="ARBA" id="ARBA00022759"/>
    </source>
</evidence>
<keyword evidence="5" id="KW-0812">Transmembrane</keyword>
<dbReference type="EMBL" id="AP019823">
    <property type="protein sequence ID" value="BBM38269.1"/>
    <property type="molecule type" value="Genomic_DNA"/>
</dbReference>
<dbReference type="Pfam" id="PF00565">
    <property type="entry name" value="SNase"/>
    <property type="match status" value="1"/>
</dbReference>
<dbReference type="GO" id="GO:0016787">
    <property type="term" value="F:hydrolase activity"/>
    <property type="evidence" value="ECO:0007669"/>
    <property type="project" value="UniProtKB-KW"/>
</dbReference>
<dbReference type="GO" id="GO:0004519">
    <property type="term" value="F:endonuclease activity"/>
    <property type="evidence" value="ECO:0007669"/>
    <property type="project" value="UniProtKB-KW"/>
</dbReference>
<dbReference type="Proteomes" id="UP000321892">
    <property type="component" value="Chromosome"/>
</dbReference>
<evidence type="ECO:0000256" key="1">
    <source>
        <dbReference type="ARBA" id="ARBA00022722"/>
    </source>
</evidence>
<evidence type="ECO:0000313" key="7">
    <source>
        <dbReference type="EMBL" id="BBM38269.1"/>
    </source>
</evidence>
<gene>
    <name evidence="7" type="ORF">JCM16775_0977</name>
</gene>
<dbReference type="PANTHER" id="PTHR12302">
    <property type="entry name" value="EBNA2 BINDING PROTEIN P100"/>
    <property type="match status" value="1"/>
</dbReference>
<proteinExistence type="predicted"/>
<evidence type="ECO:0000313" key="8">
    <source>
        <dbReference type="Proteomes" id="UP000321892"/>
    </source>
</evidence>
<dbReference type="InterPro" id="IPR002071">
    <property type="entry name" value="Thermonucl_AS"/>
</dbReference>
<keyword evidence="5" id="KW-0472">Membrane</keyword>
<dbReference type="AlphaFoldDB" id="A0A510JG16"/>
<reference evidence="7 8" key="1">
    <citation type="submission" date="2019-07" db="EMBL/GenBank/DDBJ databases">
        <title>Complete Genome Sequence of Leptotrichia hofstadii Strain JCM16775.</title>
        <authorList>
            <person name="Watanabe S."/>
            <person name="Cui L."/>
        </authorList>
    </citation>
    <scope>NUCLEOTIDE SEQUENCE [LARGE SCALE GENOMIC DNA]</scope>
    <source>
        <strain evidence="7 8">JCM16775</strain>
    </source>
</reference>
<accession>A0A510JG16</accession>
<evidence type="ECO:0000256" key="4">
    <source>
        <dbReference type="SAM" id="MobiDB-lite"/>
    </source>
</evidence>
<feature type="domain" description="TNase-like" evidence="6">
    <location>
        <begin position="85"/>
        <end position="204"/>
    </location>
</feature>
<dbReference type="InterPro" id="IPR035437">
    <property type="entry name" value="SNase_OB-fold_sf"/>
</dbReference>
<dbReference type="PROSITE" id="PS50830">
    <property type="entry name" value="TNASE_3"/>
    <property type="match status" value="1"/>
</dbReference>
<keyword evidence="2" id="KW-0255">Endonuclease</keyword>
<organism evidence="7 8">
    <name type="scientific">Leptotrichia hofstadii</name>
    <dbReference type="NCBI Taxonomy" id="157688"/>
    <lineage>
        <taxon>Bacteria</taxon>
        <taxon>Fusobacteriati</taxon>
        <taxon>Fusobacteriota</taxon>
        <taxon>Fusobacteriia</taxon>
        <taxon>Fusobacteriales</taxon>
        <taxon>Leptotrichiaceae</taxon>
        <taxon>Leptotrichia</taxon>
    </lineage>
</organism>
<dbReference type="PROSITE" id="PS01284">
    <property type="entry name" value="TNASE_2"/>
    <property type="match status" value="1"/>
</dbReference>
<keyword evidence="1" id="KW-0540">Nuclease</keyword>
<keyword evidence="3" id="KW-0378">Hydrolase</keyword>
<dbReference type="GO" id="GO:0003676">
    <property type="term" value="F:nucleic acid binding"/>
    <property type="evidence" value="ECO:0007669"/>
    <property type="project" value="InterPro"/>
</dbReference>
<sequence length="228" mass="25605">MATKRRRKTGRSSKVGNEKLIAAIITVLLAIFGFAYNGVNSKSSKKRAKTINSKKSTAAKSTKNNSSNAKVLQNPTILKGYQAVKVSDGDTMNVQKVENGKFTGEVIKIRMFGIDAPEKTQDYGNESKQALEKLVSGKTLEIEEKNRDRYGRTVAVVYADGKNVNEEMVKAGNAWWYQEYDKNDTRMQAYQENAKKNKLGLFGKRGYIEPWNYRREKKAAATGRTKSK</sequence>
<dbReference type="SMART" id="SM00318">
    <property type="entry name" value="SNc"/>
    <property type="match status" value="1"/>
</dbReference>
<dbReference type="RefSeq" id="WP_026746579.1">
    <property type="nucleotide sequence ID" value="NZ_AP019823.1"/>
</dbReference>
<dbReference type="InterPro" id="IPR016071">
    <property type="entry name" value="Staphylococal_nuclease_OB-fold"/>
</dbReference>
<protein>
    <submittedName>
        <fullName evidence="7">Nuclease</fullName>
    </submittedName>
</protein>
<feature type="compositionally biased region" description="Low complexity" evidence="4">
    <location>
        <begin position="50"/>
        <end position="68"/>
    </location>
</feature>
<keyword evidence="8" id="KW-1185">Reference proteome</keyword>
<name>A0A510JG16_9FUSO</name>
<evidence type="ECO:0000259" key="6">
    <source>
        <dbReference type="PROSITE" id="PS50830"/>
    </source>
</evidence>
<dbReference type="Gene3D" id="2.40.50.90">
    <property type="match status" value="1"/>
</dbReference>
<dbReference type="SUPFAM" id="SSF50199">
    <property type="entry name" value="Staphylococcal nuclease"/>
    <property type="match status" value="1"/>
</dbReference>
<keyword evidence="5" id="KW-1133">Transmembrane helix</keyword>
<feature type="transmembrane region" description="Helical" evidence="5">
    <location>
        <begin position="20"/>
        <end position="39"/>
    </location>
</feature>